<dbReference type="PANTHER" id="PTHR48112:SF22">
    <property type="entry name" value="MITOCHONDRIAL TRANSCRIPTION FACTOR A, ISOFORM B"/>
    <property type="match status" value="1"/>
</dbReference>
<gene>
    <name evidence="5" type="primary">RvY_07972-1</name>
    <name evidence="5" type="synonym">RvY_07972.1</name>
    <name evidence="5" type="ORF">RvY_07972</name>
</gene>
<dbReference type="SMART" id="SM00398">
    <property type="entry name" value="HMG"/>
    <property type="match status" value="3"/>
</dbReference>
<name>A0A1D1V908_RAMVA</name>
<dbReference type="SUPFAM" id="SSF47095">
    <property type="entry name" value="HMG-box"/>
    <property type="match status" value="3"/>
</dbReference>
<dbReference type="InterPro" id="IPR009071">
    <property type="entry name" value="HMG_box_dom"/>
</dbReference>
<dbReference type="PANTHER" id="PTHR48112">
    <property type="entry name" value="HIGH MOBILITY GROUP PROTEIN DSP1"/>
    <property type="match status" value="1"/>
</dbReference>
<feature type="domain" description="HMG box" evidence="4">
    <location>
        <begin position="220"/>
        <end position="285"/>
    </location>
</feature>
<dbReference type="GO" id="GO:0003677">
    <property type="term" value="F:DNA binding"/>
    <property type="evidence" value="ECO:0007669"/>
    <property type="project" value="UniProtKB-UniRule"/>
</dbReference>
<feature type="domain" description="HMG box" evidence="4">
    <location>
        <begin position="149"/>
        <end position="214"/>
    </location>
</feature>
<dbReference type="InterPro" id="IPR050342">
    <property type="entry name" value="HMGB"/>
</dbReference>
<dbReference type="OrthoDB" id="5550281at2759"/>
<evidence type="ECO:0000313" key="5">
    <source>
        <dbReference type="EMBL" id="GAU96542.1"/>
    </source>
</evidence>
<dbReference type="Pfam" id="PF00505">
    <property type="entry name" value="HMG_box"/>
    <property type="match status" value="2"/>
</dbReference>
<keyword evidence="1 2" id="KW-0238">DNA-binding</keyword>
<dbReference type="EMBL" id="BDGG01000003">
    <property type="protein sequence ID" value="GAU96542.1"/>
    <property type="molecule type" value="Genomic_DNA"/>
</dbReference>
<feature type="compositionally biased region" description="Basic and acidic residues" evidence="3">
    <location>
        <begin position="274"/>
        <end position="288"/>
    </location>
</feature>
<feature type="compositionally biased region" description="Low complexity" evidence="3">
    <location>
        <begin position="289"/>
        <end position="299"/>
    </location>
</feature>
<evidence type="ECO:0000256" key="2">
    <source>
        <dbReference type="PROSITE-ProRule" id="PRU00267"/>
    </source>
</evidence>
<feature type="DNA-binding region" description="HMG box" evidence="2">
    <location>
        <begin position="149"/>
        <end position="214"/>
    </location>
</feature>
<dbReference type="GO" id="GO:0006357">
    <property type="term" value="P:regulation of transcription by RNA polymerase II"/>
    <property type="evidence" value="ECO:0007669"/>
    <property type="project" value="TreeGrafter"/>
</dbReference>
<keyword evidence="6" id="KW-1185">Reference proteome</keyword>
<accession>A0A1D1V908</accession>
<dbReference type="PROSITE" id="PS50118">
    <property type="entry name" value="HMG_BOX_2"/>
    <property type="match status" value="2"/>
</dbReference>
<dbReference type="GO" id="GO:0005634">
    <property type="term" value="C:nucleus"/>
    <property type="evidence" value="ECO:0007669"/>
    <property type="project" value="UniProtKB-UniRule"/>
</dbReference>
<dbReference type="InterPro" id="IPR036910">
    <property type="entry name" value="HMG_box_dom_sf"/>
</dbReference>
<evidence type="ECO:0000259" key="4">
    <source>
        <dbReference type="PROSITE" id="PS50118"/>
    </source>
</evidence>
<dbReference type="CDD" id="cd00084">
    <property type="entry name" value="HMG-box_SF"/>
    <property type="match status" value="3"/>
</dbReference>
<sequence length="299" mass="33592">MAFSASFLRSCSLLVSRQIPIDSTPSLFSTTHGFVARIAAPSSTSKTSKTGKSKSTATTGGTKKKQSTTTTAKTKATLKEPLKIKRPLTALNYYMKDHLGKRPDGTKVTDNFTAATEAFKRLKPTEREKYEMLAAKDQDRHAKEKGIKVKRPLTAYNMYVKENMPHRPQDKKVTEYMSVLAEEFRNLSTNDRAKYEQASKADYDRARIAKESLPNKDEPPKRPLNAYNFYIQEAMHNRPEETPAKDYLKELGAQWQAMTKTSKKKYQDYAAQEKAAHDDAHGTHDTTKTKAASASTASH</sequence>
<evidence type="ECO:0000313" key="6">
    <source>
        <dbReference type="Proteomes" id="UP000186922"/>
    </source>
</evidence>
<reference evidence="5 6" key="1">
    <citation type="journal article" date="2016" name="Nat. Commun.">
        <title>Extremotolerant tardigrade genome and improved radiotolerance of human cultured cells by tardigrade-unique protein.</title>
        <authorList>
            <person name="Hashimoto T."/>
            <person name="Horikawa D.D."/>
            <person name="Saito Y."/>
            <person name="Kuwahara H."/>
            <person name="Kozuka-Hata H."/>
            <person name="Shin-I T."/>
            <person name="Minakuchi Y."/>
            <person name="Ohishi K."/>
            <person name="Motoyama A."/>
            <person name="Aizu T."/>
            <person name="Enomoto A."/>
            <person name="Kondo K."/>
            <person name="Tanaka S."/>
            <person name="Hara Y."/>
            <person name="Koshikawa S."/>
            <person name="Sagara H."/>
            <person name="Miura T."/>
            <person name="Yokobori S."/>
            <person name="Miyagawa K."/>
            <person name="Suzuki Y."/>
            <person name="Kubo T."/>
            <person name="Oyama M."/>
            <person name="Kohara Y."/>
            <person name="Fujiyama A."/>
            <person name="Arakawa K."/>
            <person name="Katayama T."/>
            <person name="Toyoda A."/>
            <person name="Kunieda T."/>
        </authorList>
    </citation>
    <scope>NUCLEOTIDE SEQUENCE [LARGE SCALE GENOMIC DNA]</scope>
    <source>
        <strain evidence="5 6">YOKOZUNA-1</strain>
    </source>
</reference>
<comment type="caution">
    <text evidence="5">The sequence shown here is derived from an EMBL/GenBank/DDBJ whole genome shotgun (WGS) entry which is preliminary data.</text>
</comment>
<feature type="DNA-binding region" description="HMG box" evidence="2">
    <location>
        <begin position="220"/>
        <end position="285"/>
    </location>
</feature>
<organism evidence="5 6">
    <name type="scientific">Ramazzottius varieornatus</name>
    <name type="common">Water bear</name>
    <name type="synonym">Tardigrade</name>
    <dbReference type="NCBI Taxonomy" id="947166"/>
    <lineage>
        <taxon>Eukaryota</taxon>
        <taxon>Metazoa</taxon>
        <taxon>Ecdysozoa</taxon>
        <taxon>Tardigrada</taxon>
        <taxon>Eutardigrada</taxon>
        <taxon>Parachela</taxon>
        <taxon>Hypsibioidea</taxon>
        <taxon>Ramazzottiidae</taxon>
        <taxon>Ramazzottius</taxon>
    </lineage>
</organism>
<dbReference type="AlphaFoldDB" id="A0A1D1V908"/>
<feature type="region of interest" description="Disordered" evidence="3">
    <location>
        <begin position="40"/>
        <end position="77"/>
    </location>
</feature>
<keyword evidence="2" id="KW-0539">Nucleus</keyword>
<evidence type="ECO:0000256" key="1">
    <source>
        <dbReference type="ARBA" id="ARBA00023125"/>
    </source>
</evidence>
<protein>
    <recommendedName>
        <fullName evidence="4">HMG box domain-containing protein</fullName>
    </recommendedName>
</protein>
<dbReference type="Proteomes" id="UP000186922">
    <property type="component" value="Unassembled WGS sequence"/>
</dbReference>
<feature type="compositionally biased region" description="Low complexity" evidence="3">
    <location>
        <begin position="42"/>
        <end position="75"/>
    </location>
</feature>
<dbReference type="Gene3D" id="1.10.30.10">
    <property type="entry name" value="High mobility group box domain"/>
    <property type="match status" value="3"/>
</dbReference>
<feature type="region of interest" description="Disordered" evidence="3">
    <location>
        <begin position="262"/>
        <end position="299"/>
    </location>
</feature>
<proteinExistence type="predicted"/>
<evidence type="ECO:0000256" key="3">
    <source>
        <dbReference type="SAM" id="MobiDB-lite"/>
    </source>
</evidence>